<sequence length="377" mass="42807">MPLPLPNVAFVTGVNGISGYAIADYLVKQSDKDWSEIIITSRSPLTIPFIDHRVRFVAIDFLDDQARIERALQPYASRITHAFFTSYVHVDDFKKLSELNVPLFTNFLHALDKLSPKLQRITLQTGGKNYGAHLGEPLVFPAKEDQPRCVDPHNFYFKQEDALKLLQSKRKTWSWNVVMPTGIVGVSPHGSGISEALSLAVYLLVHRELNEAAIWPWGEFTFSAPDDKSYAPGLAHFTVWAATQDPCANEAFNYVNGDVLVWKHLWKKLADYFGVEAPAPDFSQQKEKCNTPKWAEDKKEVWERVVAKYGGKVEAFEWSSWAHLDWAIGKTWYTLLSMSKAREYGWTRTDDTCESFLKTIRSFENAGILPQSTKLVA</sequence>
<evidence type="ECO:0000313" key="3">
    <source>
        <dbReference type="Proteomes" id="UP000813461"/>
    </source>
</evidence>
<evidence type="ECO:0000259" key="1">
    <source>
        <dbReference type="Pfam" id="PF22917"/>
    </source>
</evidence>
<dbReference type="Pfam" id="PF22917">
    <property type="entry name" value="PRISE"/>
    <property type="match status" value="1"/>
</dbReference>
<dbReference type="OrthoDB" id="1731983at2759"/>
<proteinExistence type="predicted"/>
<feature type="domain" description="PRISE-like Rossmann-fold" evidence="1">
    <location>
        <begin position="9"/>
        <end position="313"/>
    </location>
</feature>
<dbReference type="AlphaFoldDB" id="A0A8K0R558"/>
<protein>
    <recommendedName>
        <fullName evidence="1">PRISE-like Rossmann-fold domain-containing protein</fullName>
    </recommendedName>
</protein>
<dbReference type="InterPro" id="IPR055222">
    <property type="entry name" value="PRISE-like_Rossmann-fold"/>
</dbReference>
<accession>A0A8K0R558</accession>
<gene>
    <name evidence="2" type="ORF">FB567DRAFT_621075</name>
</gene>
<dbReference type="CDD" id="cd08948">
    <property type="entry name" value="5beta-POR_like_SDR_a"/>
    <property type="match status" value="1"/>
</dbReference>
<dbReference type="SUPFAM" id="SSF51735">
    <property type="entry name" value="NAD(P)-binding Rossmann-fold domains"/>
    <property type="match status" value="1"/>
</dbReference>
<dbReference type="Proteomes" id="UP000813461">
    <property type="component" value="Unassembled WGS sequence"/>
</dbReference>
<dbReference type="InterPro" id="IPR036291">
    <property type="entry name" value="NAD(P)-bd_dom_sf"/>
</dbReference>
<dbReference type="PANTHER" id="PTHR32487:SF0">
    <property type="entry name" value="3-OXO-DELTA(4,5)-STEROID 5-BETA-REDUCTASE"/>
    <property type="match status" value="1"/>
</dbReference>
<keyword evidence="3" id="KW-1185">Reference proteome</keyword>
<evidence type="ECO:0000313" key="2">
    <source>
        <dbReference type="EMBL" id="KAH7087319.1"/>
    </source>
</evidence>
<dbReference type="PANTHER" id="PTHR32487">
    <property type="entry name" value="3-OXO-DELTA(4,5)-STEROID 5-BETA-REDUCTASE"/>
    <property type="match status" value="1"/>
</dbReference>
<comment type="caution">
    <text evidence="2">The sequence shown here is derived from an EMBL/GenBank/DDBJ whole genome shotgun (WGS) entry which is preliminary data.</text>
</comment>
<reference evidence="2" key="1">
    <citation type="journal article" date="2021" name="Nat. Commun.">
        <title>Genetic determinants of endophytism in the Arabidopsis root mycobiome.</title>
        <authorList>
            <person name="Mesny F."/>
            <person name="Miyauchi S."/>
            <person name="Thiergart T."/>
            <person name="Pickel B."/>
            <person name="Atanasova L."/>
            <person name="Karlsson M."/>
            <person name="Huettel B."/>
            <person name="Barry K.W."/>
            <person name="Haridas S."/>
            <person name="Chen C."/>
            <person name="Bauer D."/>
            <person name="Andreopoulos W."/>
            <person name="Pangilinan J."/>
            <person name="LaButti K."/>
            <person name="Riley R."/>
            <person name="Lipzen A."/>
            <person name="Clum A."/>
            <person name="Drula E."/>
            <person name="Henrissat B."/>
            <person name="Kohler A."/>
            <person name="Grigoriev I.V."/>
            <person name="Martin F.M."/>
            <person name="Hacquard S."/>
        </authorList>
    </citation>
    <scope>NUCLEOTIDE SEQUENCE</scope>
    <source>
        <strain evidence="2">MPI-SDFR-AT-0120</strain>
    </source>
</reference>
<dbReference type="Gene3D" id="3.40.50.720">
    <property type="entry name" value="NAD(P)-binding Rossmann-like Domain"/>
    <property type="match status" value="1"/>
</dbReference>
<name>A0A8K0R558_9PLEO</name>
<organism evidence="2 3">
    <name type="scientific">Paraphoma chrysanthemicola</name>
    <dbReference type="NCBI Taxonomy" id="798071"/>
    <lineage>
        <taxon>Eukaryota</taxon>
        <taxon>Fungi</taxon>
        <taxon>Dikarya</taxon>
        <taxon>Ascomycota</taxon>
        <taxon>Pezizomycotina</taxon>
        <taxon>Dothideomycetes</taxon>
        <taxon>Pleosporomycetidae</taxon>
        <taxon>Pleosporales</taxon>
        <taxon>Pleosporineae</taxon>
        <taxon>Phaeosphaeriaceae</taxon>
        <taxon>Paraphoma</taxon>
    </lineage>
</organism>
<dbReference type="EMBL" id="JAGMVJ010000009">
    <property type="protein sequence ID" value="KAH7087319.1"/>
    <property type="molecule type" value="Genomic_DNA"/>
</dbReference>